<reference evidence="2" key="1">
    <citation type="submission" date="2019-12" db="EMBL/GenBank/DDBJ databases">
        <title>High-Quality draft genome sequences of three cyanobacteria isolated from the limestone walls of the Old Cathedral of Coimbra.</title>
        <authorList>
            <person name="Tiago I."/>
            <person name="Soares F."/>
            <person name="Portugal A."/>
        </authorList>
    </citation>
    <scope>NUCLEOTIDE SEQUENCE [LARGE SCALE GENOMIC DNA]</scope>
    <source>
        <strain evidence="2">C</strain>
    </source>
</reference>
<keyword evidence="1" id="KW-0812">Transmembrane</keyword>
<keyword evidence="3" id="KW-1185">Reference proteome</keyword>
<sequence>MALLDARGRLFGKINLFDIGAVLIMLMVIAGFLVTPSPSGTSLAQVGVTTQPVEVDVLVMGLSSRSPDLLKAGEKTNFIIRNQPYGQVDITRVDALPRTVTASQPDGSVKALDDPRPEMQFSRNFLLTLEGRGQLIGDEPVLGNIKIKVGTPVDLEGKRYSFRASVIDVRVGN</sequence>
<dbReference type="InterPro" id="IPR025480">
    <property type="entry name" value="DUF4330"/>
</dbReference>
<evidence type="ECO:0000313" key="2">
    <source>
        <dbReference type="EMBL" id="NCJ05561.1"/>
    </source>
</evidence>
<proteinExistence type="predicted"/>
<protein>
    <submittedName>
        <fullName evidence="2">DUF4330 family protein</fullName>
    </submittedName>
</protein>
<dbReference type="Proteomes" id="UP000607397">
    <property type="component" value="Unassembled WGS sequence"/>
</dbReference>
<dbReference type="EMBL" id="WVIC01000004">
    <property type="protein sequence ID" value="NCJ05561.1"/>
    <property type="molecule type" value="Genomic_DNA"/>
</dbReference>
<dbReference type="AlphaFoldDB" id="A0A8K1ZWY6"/>
<gene>
    <name evidence="2" type="ORF">GS597_03360</name>
</gene>
<dbReference type="Pfam" id="PF14221">
    <property type="entry name" value="DUF4330"/>
    <property type="match status" value="1"/>
</dbReference>
<organism evidence="2 3">
    <name type="scientific">Petrachloros mirabilis ULC683</name>
    <dbReference type="NCBI Taxonomy" id="2781853"/>
    <lineage>
        <taxon>Bacteria</taxon>
        <taxon>Bacillati</taxon>
        <taxon>Cyanobacteriota</taxon>
        <taxon>Cyanophyceae</taxon>
        <taxon>Synechococcales</taxon>
        <taxon>Petrachlorosaceae</taxon>
        <taxon>Petrachloros</taxon>
        <taxon>Petrachloros mirabilis</taxon>
    </lineage>
</organism>
<keyword evidence="1" id="KW-1133">Transmembrane helix</keyword>
<name>A0A8K1ZWY6_9CYAN</name>
<evidence type="ECO:0000256" key="1">
    <source>
        <dbReference type="SAM" id="Phobius"/>
    </source>
</evidence>
<keyword evidence="1" id="KW-0472">Membrane</keyword>
<comment type="caution">
    <text evidence="2">The sequence shown here is derived from an EMBL/GenBank/DDBJ whole genome shotgun (WGS) entry which is preliminary data.</text>
</comment>
<accession>A0A8K1ZWY6</accession>
<evidence type="ECO:0000313" key="3">
    <source>
        <dbReference type="Proteomes" id="UP000607397"/>
    </source>
</evidence>
<feature type="transmembrane region" description="Helical" evidence="1">
    <location>
        <begin position="16"/>
        <end position="34"/>
    </location>
</feature>
<dbReference type="RefSeq" id="WP_161824029.1">
    <property type="nucleotide sequence ID" value="NZ_WVIC01000004.1"/>
</dbReference>